<dbReference type="Pfam" id="PF07687">
    <property type="entry name" value="M20_dimer"/>
    <property type="match status" value="1"/>
</dbReference>
<dbReference type="RefSeq" id="WP_135945887.1">
    <property type="nucleotide sequence ID" value="NZ_BMEI01000005.1"/>
</dbReference>
<dbReference type="GO" id="GO:0050118">
    <property type="term" value="F:N-acetyldiaminopimelate deacetylase activity"/>
    <property type="evidence" value="ECO:0007669"/>
    <property type="project" value="UniProtKB-ARBA"/>
</dbReference>
<reference evidence="5 6" key="1">
    <citation type="journal article" date="2013" name="Int. J. Syst. Evol. Microbiol.">
        <title>Marinicauda pacifica gen. nov., sp. nov., a prosthecate alphaproteobacterium of the family Hyphomonadaceae isolated from deep seawater.</title>
        <authorList>
            <person name="Zhang X.Y."/>
            <person name="Li G.W."/>
            <person name="Wang C.S."/>
            <person name="Zhang Y.J."/>
            <person name="Xu X.W."/>
            <person name="Li H."/>
            <person name="Liu A."/>
            <person name="Liu C."/>
            <person name="Xie B.B."/>
            <person name="Qin Q.L."/>
            <person name="Xu Z."/>
            <person name="Chen X.L."/>
            <person name="Zhou B.C."/>
            <person name="Zhang Y.Z."/>
        </authorList>
    </citation>
    <scope>NUCLEOTIDE SEQUENCE [LARGE SCALE GENOMIC DNA]</scope>
    <source>
        <strain evidence="5 6">P-1 km-3</strain>
    </source>
</reference>
<dbReference type="InterPro" id="IPR002933">
    <property type="entry name" value="Peptidase_M20"/>
</dbReference>
<feature type="binding site" evidence="2">
    <location>
        <position position="168"/>
    </location>
    <ligand>
        <name>Mn(2+)</name>
        <dbReference type="ChEBI" id="CHEBI:29035"/>
        <label>2</label>
    </ligand>
</feature>
<feature type="binding site" evidence="2">
    <location>
        <position position="195"/>
    </location>
    <ligand>
        <name>Mn(2+)</name>
        <dbReference type="ChEBI" id="CHEBI:29035"/>
        <label>2</label>
    </ligand>
</feature>
<organism evidence="5 6">
    <name type="scientific">Marinicauda pacifica</name>
    <dbReference type="NCBI Taxonomy" id="1133559"/>
    <lineage>
        <taxon>Bacteria</taxon>
        <taxon>Pseudomonadati</taxon>
        <taxon>Pseudomonadota</taxon>
        <taxon>Alphaproteobacteria</taxon>
        <taxon>Maricaulales</taxon>
        <taxon>Maricaulaceae</taxon>
        <taxon>Marinicauda</taxon>
    </lineage>
</organism>
<dbReference type="GO" id="GO:0046872">
    <property type="term" value="F:metal ion binding"/>
    <property type="evidence" value="ECO:0007669"/>
    <property type="project" value="UniProtKB-KW"/>
</dbReference>
<feature type="binding site" evidence="2">
    <location>
        <position position="134"/>
    </location>
    <ligand>
        <name>Mn(2+)</name>
        <dbReference type="ChEBI" id="CHEBI:29035"/>
        <label>2</label>
    </ligand>
</feature>
<proteinExistence type="predicted"/>
<dbReference type="SUPFAM" id="SSF53187">
    <property type="entry name" value="Zn-dependent exopeptidases"/>
    <property type="match status" value="1"/>
</dbReference>
<dbReference type="EMBL" id="SRXV01000005">
    <property type="protein sequence ID" value="TGY91711.1"/>
    <property type="molecule type" value="Genomic_DNA"/>
</dbReference>
<comment type="cofactor">
    <cofactor evidence="2">
        <name>Mn(2+)</name>
        <dbReference type="ChEBI" id="CHEBI:29035"/>
    </cofactor>
    <text evidence="2">The Mn(2+) ion enhances activity.</text>
</comment>
<dbReference type="Gene3D" id="3.30.70.360">
    <property type="match status" value="1"/>
</dbReference>
<evidence type="ECO:0000256" key="1">
    <source>
        <dbReference type="ARBA" id="ARBA00022801"/>
    </source>
</evidence>
<feature type="signal peptide" evidence="3">
    <location>
        <begin position="1"/>
        <end position="20"/>
    </location>
</feature>
<feature type="chain" id="PRO_5020488529" evidence="3">
    <location>
        <begin position="21"/>
        <end position="446"/>
    </location>
</feature>
<dbReference type="InterPro" id="IPR036264">
    <property type="entry name" value="Bact_exopeptidase_dim_dom"/>
</dbReference>
<dbReference type="PANTHER" id="PTHR11014:SF63">
    <property type="entry name" value="METALLOPEPTIDASE, PUTATIVE (AFU_ORTHOLOGUE AFUA_6G09600)-RELATED"/>
    <property type="match status" value="1"/>
</dbReference>
<dbReference type="OrthoDB" id="9777385at2"/>
<evidence type="ECO:0000259" key="4">
    <source>
        <dbReference type="Pfam" id="PF07687"/>
    </source>
</evidence>
<dbReference type="FunFam" id="3.30.70.360:FF:000001">
    <property type="entry name" value="N-acetyldiaminopimelate deacetylase"/>
    <property type="match status" value="1"/>
</dbReference>
<keyword evidence="6" id="KW-1185">Reference proteome</keyword>
<dbReference type="AlphaFoldDB" id="A0A4S2H863"/>
<dbReference type="GO" id="GO:0019877">
    <property type="term" value="P:diaminopimelate biosynthetic process"/>
    <property type="evidence" value="ECO:0007669"/>
    <property type="project" value="UniProtKB-ARBA"/>
</dbReference>
<evidence type="ECO:0000256" key="2">
    <source>
        <dbReference type="PIRSR" id="PIRSR005962-1"/>
    </source>
</evidence>
<keyword evidence="2" id="KW-0479">Metal-binding</keyword>
<comment type="caution">
    <text evidence="5">The sequence shown here is derived from an EMBL/GenBank/DDBJ whole genome shotgun (WGS) entry which is preliminary data.</text>
</comment>
<evidence type="ECO:0000313" key="5">
    <source>
        <dbReference type="EMBL" id="TGY91711.1"/>
    </source>
</evidence>
<dbReference type="Gene3D" id="3.40.630.10">
    <property type="entry name" value="Zn peptidases"/>
    <property type="match status" value="1"/>
</dbReference>
<dbReference type="InterPro" id="IPR011650">
    <property type="entry name" value="Peptidase_M20_dimer"/>
</dbReference>
<evidence type="ECO:0000313" key="6">
    <source>
        <dbReference type="Proteomes" id="UP000305451"/>
    </source>
</evidence>
<accession>A0A4S2H863</accession>
<sequence length="446" mass="47940">MRRLLIAAASATALCAPAFAQTDDLSSAVSADYDAYLEGLYQHFHANPELSMVETETAARLAEELRQAGFDVTEDVGAPGLVGVLENGDGPTVLLRADMDGLPMEEDTPLDFASEATQEDRNGNVFPVMHACAHDTHMTALVGAARWFSNNRDAWSGKLILIGQPGEEIGLGSHAMLEDGLYERFGTPDAVVSFHTWGYVPAGEITFVSEYAMANVDSVDITVRGIGAHGASPQNGVDPIVLASQIVTNLQTLVSREISPFDTGVVTVGAFNAGTKHNIIPDSAHLQLTVRSYEPSVRQTLLDGIERIAMAQARAAGLPEDLMPIVETEDIYTPALYNDPALTQQSVGALRARFGEENVRSTQPVTGGEDFARYGMTEAGVPIFMFWVGGQPRDVWDEYMARGEVPPANHSPFFYPDAETSITMATEGMAAIALDIFENGVQRGAE</sequence>
<dbReference type="PANTHER" id="PTHR11014">
    <property type="entry name" value="PEPTIDASE M20 FAMILY MEMBER"/>
    <property type="match status" value="1"/>
</dbReference>
<evidence type="ECO:0000256" key="3">
    <source>
        <dbReference type="SAM" id="SignalP"/>
    </source>
</evidence>
<gene>
    <name evidence="5" type="ORF">E5162_13910</name>
</gene>
<dbReference type="SUPFAM" id="SSF55031">
    <property type="entry name" value="Bacterial exopeptidase dimerisation domain"/>
    <property type="match status" value="1"/>
</dbReference>
<keyword evidence="3" id="KW-0732">Signal</keyword>
<dbReference type="NCBIfam" id="TIGR01891">
    <property type="entry name" value="amidohydrolases"/>
    <property type="match status" value="1"/>
</dbReference>
<dbReference type="InterPro" id="IPR017439">
    <property type="entry name" value="Amidohydrolase"/>
</dbReference>
<name>A0A4S2H863_9PROT</name>
<keyword evidence="1 5" id="KW-0378">Hydrolase</keyword>
<protein>
    <submittedName>
        <fullName evidence="5">Amidohydrolase</fullName>
    </submittedName>
</protein>
<feature type="binding site" evidence="2">
    <location>
        <position position="132"/>
    </location>
    <ligand>
        <name>Mn(2+)</name>
        <dbReference type="ChEBI" id="CHEBI:29035"/>
        <label>2</label>
    </ligand>
</feature>
<dbReference type="Pfam" id="PF01546">
    <property type="entry name" value="Peptidase_M20"/>
    <property type="match status" value="1"/>
</dbReference>
<dbReference type="PIRSF" id="PIRSF005962">
    <property type="entry name" value="Pept_M20D_amidohydro"/>
    <property type="match status" value="1"/>
</dbReference>
<feature type="domain" description="Peptidase M20 dimerisation" evidence="4">
    <location>
        <begin position="215"/>
        <end position="313"/>
    </location>
</feature>
<feature type="binding site" evidence="2">
    <location>
        <position position="410"/>
    </location>
    <ligand>
        <name>Mn(2+)</name>
        <dbReference type="ChEBI" id="CHEBI:29035"/>
        <label>2</label>
    </ligand>
</feature>
<dbReference type="Proteomes" id="UP000305451">
    <property type="component" value="Unassembled WGS sequence"/>
</dbReference>
<keyword evidence="2" id="KW-0464">Manganese</keyword>